<dbReference type="PROSITE" id="PS50158">
    <property type="entry name" value="ZF_CCHC"/>
    <property type="match status" value="1"/>
</dbReference>
<keyword evidence="1" id="KW-0863">Zinc-finger</keyword>
<feature type="region of interest" description="Disordered" evidence="2">
    <location>
        <begin position="90"/>
        <end position="184"/>
    </location>
</feature>
<feature type="compositionally biased region" description="Acidic residues" evidence="2">
    <location>
        <begin position="162"/>
        <end position="173"/>
    </location>
</feature>
<feature type="region of interest" description="Disordered" evidence="2">
    <location>
        <begin position="1"/>
        <end position="61"/>
    </location>
</feature>
<keyword evidence="1" id="KW-0862">Zinc</keyword>
<dbReference type="InterPro" id="IPR025558">
    <property type="entry name" value="DUF4283"/>
</dbReference>
<evidence type="ECO:0000256" key="1">
    <source>
        <dbReference type="PROSITE-ProRule" id="PRU00047"/>
    </source>
</evidence>
<organism evidence="4 5">
    <name type="scientific">Riccia sorocarpa</name>
    <dbReference type="NCBI Taxonomy" id="122646"/>
    <lineage>
        <taxon>Eukaryota</taxon>
        <taxon>Viridiplantae</taxon>
        <taxon>Streptophyta</taxon>
        <taxon>Embryophyta</taxon>
        <taxon>Marchantiophyta</taxon>
        <taxon>Marchantiopsida</taxon>
        <taxon>Marchantiidae</taxon>
        <taxon>Marchantiales</taxon>
        <taxon>Ricciaceae</taxon>
        <taxon>Riccia</taxon>
    </lineage>
</organism>
<comment type="caution">
    <text evidence="4">The sequence shown here is derived from an EMBL/GenBank/DDBJ whole genome shotgun (WGS) entry which is preliminary data.</text>
</comment>
<feature type="region of interest" description="Disordered" evidence="2">
    <location>
        <begin position="426"/>
        <end position="449"/>
    </location>
</feature>
<feature type="compositionally biased region" description="Basic and acidic residues" evidence="2">
    <location>
        <begin position="509"/>
        <end position="522"/>
    </location>
</feature>
<dbReference type="Gene3D" id="4.10.60.10">
    <property type="entry name" value="Zinc finger, CCHC-type"/>
    <property type="match status" value="1"/>
</dbReference>
<dbReference type="Pfam" id="PF00098">
    <property type="entry name" value="zf-CCHC"/>
    <property type="match status" value="1"/>
</dbReference>
<evidence type="ECO:0000313" key="4">
    <source>
        <dbReference type="EMBL" id="KAL3694930.1"/>
    </source>
</evidence>
<reference evidence="4 5" key="1">
    <citation type="submission" date="2024-09" db="EMBL/GenBank/DDBJ databases">
        <title>Chromosome-scale assembly of Riccia sorocarpa.</title>
        <authorList>
            <person name="Paukszto L."/>
        </authorList>
    </citation>
    <scope>NUCLEOTIDE SEQUENCE [LARGE SCALE GENOMIC DNA]</scope>
    <source>
        <strain evidence="4">LP-2024</strain>
        <tissue evidence="4">Aerial parts of the thallus</tissue>
    </source>
</reference>
<protein>
    <recommendedName>
        <fullName evidence="3">CCHC-type domain-containing protein</fullName>
    </recommendedName>
</protein>
<dbReference type="PANTHER" id="PTHR31286">
    <property type="entry name" value="GLYCINE-RICH CELL WALL STRUCTURAL PROTEIN 1.8-LIKE"/>
    <property type="match status" value="1"/>
</dbReference>
<dbReference type="InterPro" id="IPR001878">
    <property type="entry name" value="Znf_CCHC"/>
</dbReference>
<dbReference type="EMBL" id="JBJQOH010000003">
    <property type="protein sequence ID" value="KAL3694930.1"/>
    <property type="molecule type" value="Genomic_DNA"/>
</dbReference>
<evidence type="ECO:0000256" key="2">
    <source>
        <dbReference type="SAM" id="MobiDB-lite"/>
    </source>
</evidence>
<dbReference type="SMART" id="SM00343">
    <property type="entry name" value="ZnF_C2HC"/>
    <property type="match status" value="1"/>
</dbReference>
<feature type="domain" description="CCHC-type" evidence="3">
    <location>
        <begin position="414"/>
        <end position="429"/>
    </location>
</feature>
<dbReference type="GO" id="GO:0008270">
    <property type="term" value="F:zinc ion binding"/>
    <property type="evidence" value="ECO:0007669"/>
    <property type="project" value="UniProtKB-KW"/>
</dbReference>
<feature type="compositionally biased region" description="Polar residues" evidence="2">
    <location>
        <begin position="13"/>
        <end position="31"/>
    </location>
</feature>
<keyword evidence="1" id="KW-0479">Metal-binding</keyword>
<name>A0ABD3HXF5_9MARC</name>
<feature type="compositionally biased region" description="Acidic residues" evidence="2">
    <location>
        <begin position="603"/>
        <end position="612"/>
    </location>
</feature>
<feature type="compositionally biased region" description="Polar residues" evidence="2">
    <location>
        <begin position="489"/>
        <end position="506"/>
    </location>
</feature>
<dbReference type="InterPro" id="IPR040256">
    <property type="entry name" value="At4g02000-like"/>
</dbReference>
<keyword evidence="5" id="KW-1185">Reference proteome</keyword>
<dbReference type="Pfam" id="PF14111">
    <property type="entry name" value="DUF4283"/>
    <property type="match status" value="1"/>
</dbReference>
<dbReference type="Proteomes" id="UP001633002">
    <property type="component" value="Unassembled WGS sequence"/>
</dbReference>
<accession>A0ABD3HXF5</accession>
<feature type="region of interest" description="Disordered" evidence="2">
    <location>
        <begin position="458"/>
        <end position="477"/>
    </location>
</feature>
<feature type="compositionally biased region" description="Basic residues" evidence="2">
    <location>
        <begin position="563"/>
        <end position="573"/>
    </location>
</feature>
<dbReference type="PANTHER" id="PTHR31286:SF180">
    <property type="entry name" value="OS10G0362600 PROTEIN"/>
    <property type="match status" value="1"/>
</dbReference>
<dbReference type="InterPro" id="IPR036875">
    <property type="entry name" value="Znf_CCHC_sf"/>
</dbReference>
<feature type="compositionally biased region" description="Low complexity" evidence="2">
    <location>
        <begin position="552"/>
        <end position="562"/>
    </location>
</feature>
<dbReference type="AlphaFoldDB" id="A0ABD3HXF5"/>
<feature type="compositionally biased region" description="Polar residues" evidence="2">
    <location>
        <begin position="90"/>
        <end position="104"/>
    </location>
</feature>
<proteinExistence type="predicted"/>
<sequence length="656" mass="72308">MELGDWIKKARSSGVTNNMGGPSSSFSQRTIRSPAVVRGRVGGRENEPSSDNLIQTSRDLDSGVILRNNLAFELSPGQRRTTAADHMLQATNGTGHRSRSTSPKGINGSRALFQTDDPRANPPDPALARGSSRNPSAANPPVPFGSPKPTNDDHSMSQFSEKEEESSDDDYPDQSELNSEKRTNTNYMANRKWLKNARREVTAAFNQIPELENDVAAEEVIVEHHFTVAQQIRILARKRRIEDCGVVFCTIDISPSRDAFYQWIFREVEERTAVQIVHVKVLAPRHYLAILRSIEDRDAVLAGGPYYMRKRMIYTTPWEPGFDTHRVLTKKMAVWLDLLNIDPMIEGEAMEMLASLGEVIQLAGVTDTADGKFANIRGCVVMDMTQPLPTALKLHMNNSTRLIRVRYDTLPDACFKCQERGHIARTCPKDNAGGQKQTNPPVVPDQGDGFQLVTQKDKKKIDEVTPAAAAPSQANRFGVLEVQDEDSESTSPRVQQNAIAGTSEIPTSKLDDQKAEEEKLPQHDPGPIASNAAGNSGYGKKLPDLNTVPAPSQSSSQTTQQKKLTKKQKKKERRALAHQALVEAQQAFKQNMKAGGSGRTQESDDGSSEGEDVSQGRLWQTTSRKKTRDDKEVMETQPAWNSDSGATPKPAAVSST</sequence>
<evidence type="ECO:0000259" key="3">
    <source>
        <dbReference type="PROSITE" id="PS50158"/>
    </source>
</evidence>
<evidence type="ECO:0000313" key="5">
    <source>
        <dbReference type="Proteomes" id="UP001633002"/>
    </source>
</evidence>
<gene>
    <name evidence="4" type="ORF">R1sor_008581</name>
</gene>
<feature type="region of interest" description="Disordered" evidence="2">
    <location>
        <begin position="482"/>
        <end position="656"/>
    </location>
</feature>
<dbReference type="SUPFAM" id="SSF57756">
    <property type="entry name" value="Retrovirus zinc finger-like domains"/>
    <property type="match status" value="1"/>
</dbReference>